<protein>
    <submittedName>
        <fullName evidence="2">Uncharacterized protein LOC115726756 isoform X1</fullName>
    </submittedName>
</protein>
<keyword evidence="1" id="KW-1185">Reference proteome</keyword>
<accession>A0A8B8MP37</accession>
<dbReference type="RefSeq" id="XP_030512643.1">
    <property type="nucleotide sequence ID" value="XM_030656783.2"/>
</dbReference>
<dbReference type="Proteomes" id="UP000827889">
    <property type="component" value="Chromosome 7"/>
</dbReference>
<dbReference type="AlphaFoldDB" id="A0A8B8MP37"/>
<evidence type="ECO:0000313" key="2">
    <source>
        <dbReference type="RefSeq" id="XP_030512643.1"/>
    </source>
</evidence>
<organism evidence="1 2">
    <name type="scientific">Rhodamnia argentea</name>
    <dbReference type="NCBI Taxonomy" id="178133"/>
    <lineage>
        <taxon>Eukaryota</taxon>
        <taxon>Viridiplantae</taxon>
        <taxon>Streptophyta</taxon>
        <taxon>Embryophyta</taxon>
        <taxon>Tracheophyta</taxon>
        <taxon>Spermatophyta</taxon>
        <taxon>Magnoliopsida</taxon>
        <taxon>eudicotyledons</taxon>
        <taxon>Gunneridae</taxon>
        <taxon>Pentapetalae</taxon>
        <taxon>rosids</taxon>
        <taxon>malvids</taxon>
        <taxon>Myrtales</taxon>
        <taxon>Myrtaceae</taxon>
        <taxon>Myrtoideae</taxon>
        <taxon>Myrteae</taxon>
        <taxon>Australasian group</taxon>
        <taxon>Rhodamnia</taxon>
    </lineage>
</organism>
<dbReference type="PANTHER" id="PTHR36342">
    <property type="entry name" value="PTB DOMAIN ENGULFMENT ADAPTER"/>
    <property type="match status" value="1"/>
</dbReference>
<dbReference type="OrthoDB" id="1920822at2759"/>
<dbReference type="KEGG" id="rarg:115726756"/>
<proteinExistence type="predicted"/>
<dbReference type="GeneID" id="115726756"/>
<dbReference type="PANTHER" id="PTHR36342:SF1">
    <property type="entry name" value="PTB DOMAIN ENGULFMENT ADAPTER"/>
    <property type="match status" value="1"/>
</dbReference>
<sequence length="169" mass="19124">MALASIQSMVNISGRDKVYVAALPFQAKTEPAHSVTLALHKLHLWDLQHFLVIIKTSLPPSNSQASVFDFQPEDPEDVFALALAALPGRSVPGTLLRRTMKRLPKQRCWFVGSSKGDSLDIALKFNDTWGTDWKMGIHDCRIYANELVECLTGEKRVLERLRRRTPWLL</sequence>
<name>A0A8B8MP37_9MYRT</name>
<evidence type="ECO:0000313" key="1">
    <source>
        <dbReference type="Proteomes" id="UP000827889"/>
    </source>
</evidence>
<reference evidence="2" key="1">
    <citation type="submission" date="2025-08" db="UniProtKB">
        <authorList>
            <consortium name="RefSeq"/>
        </authorList>
    </citation>
    <scope>IDENTIFICATION</scope>
    <source>
        <tissue evidence="2">Leaf</tissue>
    </source>
</reference>
<gene>
    <name evidence="2" type="primary">LOC115726756</name>
</gene>